<evidence type="ECO:0000313" key="2">
    <source>
        <dbReference type="EMBL" id="THG34937.1"/>
    </source>
</evidence>
<dbReference type="Gene3D" id="3.60.15.10">
    <property type="entry name" value="Ribonuclease Z/Hydroxyacylglutathione hydrolase-like"/>
    <property type="match status" value="1"/>
</dbReference>
<dbReference type="InterPro" id="IPR050114">
    <property type="entry name" value="UPF0173_UPF0282_UlaG_hydrolase"/>
</dbReference>
<gene>
    <name evidence="2" type="ORF">E6C70_02305</name>
</gene>
<keyword evidence="2" id="KW-0378">Hydrolase</keyword>
<name>A0A4V3WU92_9MICO</name>
<dbReference type="Pfam" id="PF13483">
    <property type="entry name" value="Lactamase_B_3"/>
    <property type="match status" value="1"/>
</dbReference>
<protein>
    <submittedName>
        <fullName evidence="2">MBL fold metallo-hydrolase</fullName>
    </submittedName>
</protein>
<dbReference type="Proteomes" id="UP000307380">
    <property type="component" value="Unassembled WGS sequence"/>
</dbReference>
<organism evidence="2 3">
    <name type="scientific">Orlajensenia flava</name>
    <dbReference type="NCBI Taxonomy" id="2565934"/>
    <lineage>
        <taxon>Bacteria</taxon>
        <taxon>Bacillati</taxon>
        <taxon>Actinomycetota</taxon>
        <taxon>Actinomycetes</taxon>
        <taxon>Micrococcales</taxon>
        <taxon>Microbacteriaceae</taxon>
        <taxon>Orlajensenia</taxon>
    </lineage>
</organism>
<dbReference type="InterPro" id="IPR036866">
    <property type="entry name" value="RibonucZ/Hydroxyglut_hydro"/>
</dbReference>
<dbReference type="RefSeq" id="WP_136421854.1">
    <property type="nucleotide sequence ID" value="NZ_SSSN01000003.1"/>
</dbReference>
<dbReference type="SMART" id="SM00849">
    <property type="entry name" value="Lactamase_B"/>
    <property type="match status" value="1"/>
</dbReference>
<evidence type="ECO:0000313" key="3">
    <source>
        <dbReference type="Proteomes" id="UP000307380"/>
    </source>
</evidence>
<dbReference type="PANTHER" id="PTHR43546">
    <property type="entry name" value="UPF0173 METAL-DEPENDENT HYDROLASE MJ1163-RELATED"/>
    <property type="match status" value="1"/>
</dbReference>
<feature type="domain" description="Metallo-beta-lactamase" evidence="1">
    <location>
        <begin position="7"/>
        <end position="176"/>
    </location>
</feature>
<accession>A0A4V3WU92</accession>
<reference evidence="2 3" key="1">
    <citation type="submission" date="2019-04" db="EMBL/GenBank/DDBJ databases">
        <authorList>
            <person name="Jiang L."/>
        </authorList>
    </citation>
    <scope>NUCLEOTIDE SEQUENCE [LARGE SCALE GENOMIC DNA]</scope>
    <source>
        <strain evidence="2 3">YIM 131861</strain>
    </source>
</reference>
<dbReference type="GO" id="GO:0016787">
    <property type="term" value="F:hydrolase activity"/>
    <property type="evidence" value="ECO:0007669"/>
    <property type="project" value="UniProtKB-KW"/>
</dbReference>
<proteinExistence type="predicted"/>
<comment type="caution">
    <text evidence="2">The sequence shown here is derived from an EMBL/GenBank/DDBJ whole genome shotgun (WGS) entry which is preliminary data.</text>
</comment>
<dbReference type="SUPFAM" id="SSF56281">
    <property type="entry name" value="Metallo-hydrolase/oxidoreductase"/>
    <property type="match status" value="1"/>
</dbReference>
<sequence>MRLTKLEHAALIIEQNGETLIIDPGSFTRPMTDVESVVAVVITHEHADHWTAEQLTGILAGNAGARLLGPAGVVAATAAAGITAEQVDAGDTVTVGSFTLRFFGGRHAVIHESIPVVDNVGVLVNDRFYYAGDSFTIPDGVEVDTLAAPAGAPWMKVAETMDYAVAIGAKNVFPTHEMVLSRAGKDLSNGRLTWAAEQGGGTFHALEPGDTLDI</sequence>
<dbReference type="InterPro" id="IPR001279">
    <property type="entry name" value="Metallo-B-lactamas"/>
</dbReference>
<keyword evidence="3" id="KW-1185">Reference proteome</keyword>
<dbReference type="OrthoDB" id="3190691at2"/>
<dbReference type="PANTHER" id="PTHR43546:SF3">
    <property type="entry name" value="UPF0173 METAL-DEPENDENT HYDROLASE MJ1163"/>
    <property type="match status" value="1"/>
</dbReference>
<dbReference type="AlphaFoldDB" id="A0A4V3WU92"/>
<evidence type="ECO:0000259" key="1">
    <source>
        <dbReference type="SMART" id="SM00849"/>
    </source>
</evidence>
<dbReference type="EMBL" id="SSSN01000003">
    <property type="protein sequence ID" value="THG34937.1"/>
    <property type="molecule type" value="Genomic_DNA"/>
</dbReference>